<reference evidence="1" key="1">
    <citation type="submission" date="2018-04" db="EMBL/GenBank/DDBJ databases">
        <authorList>
            <person name="Go L.Y."/>
            <person name="Mitchell J.A."/>
        </authorList>
    </citation>
    <scope>NUCLEOTIDE SEQUENCE</scope>
    <source>
        <tissue evidence="1">Whole organism</tissue>
    </source>
</reference>
<protein>
    <submittedName>
        <fullName evidence="2">CSON006695 protein</fullName>
    </submittedName>
</protein>
<reference evidence="2" key="2">
    <citation type="submission" date="2018-07" db="EMBL/GenBank/DDBJ databases">
        <authorList>
            <person name="Quirk P.G."/>
            <person name="Krulwich T.A."/>
        </authorList>
    </citation>
    <scope>NUCLEOTIDE SEQUENCE</scope>
</reference>
<gene>
    <name evidence="2" type="primary">CSON006695</name>
</gene>
<organism evidence="2">
    <name type="scientific">Culicoides sonorensis</name>
    <name type="common">Biting midge</name>
    <dbReference type="NCBI Taxonomy" id="179676"/>
    <lineage>
        <taxon>Eukaryota</taxon>
        <taxon>Metazoa</taxon>
        <taxon>Ecdysozoa</taxon>
        <taxon>Arthropoda</taxon>
        <taxon>Hexapoda</taxon>
        <taxon>Insecta</taxon>
        <taxon>Pterygota</taxon>
        <taxon>Neoptera</taxon>
        <taxon>Endopterygota</taxon>
        <taxon>Diptera</taxon>
        <taxon>Nematocera</taxon>
        <taxon>Chironomoidea</taxon>
        <taxon>Ceratopogonidae</taxon>
        <taxon>Ceratopogoninae</taxon>
        <taxon>Culicoides</taxon>
        <taxon>Monoculicoides</taxon>
    </lineage>
</organism>
<sequence length="144" mass="16734">MSIPLVKLIVAQLGGRLGKTVVNSFSTKIHNIYRWINSDTVLKWLRADKGKFVSFRVVKIHKHTNISSWRYVPKKLNVDDIATKWRSENGVIRSKTRISNYEPIILPRSHKVSHLITQQQQVKRIIKKLEAMENNHARPPGKMM</sequence>
<dbReference type="EMBL" id="UFQT01000251">
    <property type="protein sequence ID" value="SSX22400.1"/>
    <property type="molecule type" value="Genomic_DNA"/>
</dbReference>
<evidence type="ECO:0000313" key="1">
    <source>
        <dbReference type="EMBL" id="SSX02023.1"/>
    </source>
</evidence>
<proteinExistence type="predicted"/>
<dbReference type="AlphaFoldDB" id="A0A336LX73"/>
<dbReference type="VEuPathDB" id="VectorBase:CSON006695"/>
<name>A0A336LX73_CULSO</name>
<accession>A0A336LX73</accession>
<evidence type="ECO:0000313" key="2">
    <source>
        <dbReference type="EMBL" id="SSX22400.1"/>
    </source>
</evidence>
<dbReference type="EMBL" id="UFQS01000251">
    <property type="protein sequence ID" value="SSX02023.1"/>
    <property type="molecule type" value="Genomic_DNA"/>
</dbReference>